<dbReference type="PANTHER" id="PTHR41791">
    <property type="entry name" value="SSL7039 PROTEIN"/>
    <property type="match status" value="1"/>
</dbReference>
<name>A0A937HF52_9PROT</name>
<dbReference type="Proteomes" id="UP000785783">
    <property type="component" value="Unassembled WGS sequence"/>
</dbReference>
<dbReference type="EMBL" id="JADHOK010000001">
    <property type="protein sequence ID" value="MBL6761079.1"/>
    <property type="molecule type" value="Genomic_DNA"/>
</dbReference>
<organism evidence="1 2">
    <name type="scientific">PS1 clade bacterium</name>
    <dbReference type="NCBI Taxonomy" id="2175152"/>
    <lineage>
        <taxon>Bacteria</taxon>
        <taxon>Pseudomonadati</taxon>
        <taxon>Pseudomonadota</taxon>
        <taxon>Alphaproteobacteria</taxon>
        <taxon>PS1 clade</taxon>
    </lineage>
</organism>
<accession>A0A937HF52</accession>
<dbReference type="PIRSF" id="PIRSF028744">
    <property type="entry name" value="Addict_mod_HI1419"/>
    <property type="match status" value="1"/>
</dbReference>
<proteinExistence type="predicted"/>
<dbReference type="NCBIfam" id="TIGR02683">
    <property type="entry name" value="upstrm_HI1419"/>
    <property type="match status" value="1"/>
</dbReference>
<dbReference type="InterPro" id="IPR014056">
    <property type="entry name" value="TypeIITA-like_toxin_pred"/>
</dbReference>
<dbReference type="PANTHER" id="PTHR41791:SF1">
    <property type="entry name" value="SSL7039 PROTEIN"/>
    <property type="match status" value="1"/>
</dbReference>
<evidence type="ECO:0000313" key="1">
    <source>
        <dbReference type="EMBL" id="MBL6761079.1"/>
    </source>
</evidence>
<reference evidence="1" key="1">
    <citation type="submission" date="2020-10" db="EMBL/GenBank/DDBJ databases">
        <title>Microbiome of the Black Sea water column analyzed by genome centric metagenomics.</title>
        <authorList>
            <person name="Cabello-Yeves P.J."/>
            <person name="Callieri C."/>
            <person name="Picazo A."/>
            <person name="Mehrshad M."/>
            <person name="Haro-Moreno J.M."/>
            <person name="Roda-Garcia J."/>
            <person name="Dzembekova N."/>
            <person name="Slabakova V."/>
            <person name="Slabakova N."/>
            <person name="Moncheva S."/>
            <person name="Rodriguez-Valera F."/>
        </authorList>
    </citation>
    <scope>NUCLEOTIDE SEQUENCE</scope>
    <source>
        <strain evidence="1">BS307-5m-G5</strain>
    </source>
</reference>
<evidence type="ECO:0000313" key="2">
    <source>
        <dbReference type="Proteomes" id="UP000785783"/>
    </source>
</evidence>
<comment type="caution">
    <text evidence="1">The sequence shown here is derived from an EMBL/GenBank/DDBJ whole genome shotgun (WGS) entry which is preliminary data.</text>
</comment>
<dbReference type="AlphaFoldDB" id="A0A937HF52"/>
<protein>
    <submittedName>
        <fullName evidence="1">Type II toxin-antitoxin system RelE/ParE family toxin</fullName>
    </submittedName>
</protein>
<gene>
    <name evidence="1" type="ORF">ISQ19_00105</name>
</gene>
<sequence>MAVKAGCAAINARLQRLRQGNVGNSEFVGDGVFELKLNIGPGYRLYYANVDDVIIVILHSGTKRRQRADIMKAKLIWLEMQDEV</sequence>